<name>A0A2W7J8R4_9PROT</name>
<feature type="domain" description="Poly-beta-hydroxybutyrate polymerase N-terminal" evidence="4">
    <location>
        <begin position="29"/>
        <end position="70"/>
    </location>
</feature>
<feature type="domain" description="Poly-beta-hydroxybutyrate polymerase N-terminal" evidence="3">
    <location>
        <begin position="108"/>
        <end position="276"/>
    </location>
</feature>
<dbReference type="GO" id="GO:0042619">
    <property type="term" value="P:poly-hydroxybutyrate biosynthetic process"/>
    <property type="evidence" value="ECO:0007669"/>
    <property type="project" value="InterPro"/>
</dbReference>
<evidence type="ECO:0000256" key="1">
    <source>
        <dbReference type="ARBA" id="ARBA00022679"/>
    </source>
</evidence>
<sequence>MTTIQPAVRAVRTAAISTEATPGDLLAAALRTTDLAATAALARVTSGLSPVSLYLAYADWALHLAMAPGKRMELALSAATKAGQFIGQAALAIGDPGKAAPIALVPGDRRFRDSGWQDQPYRSWYDMFMLSQQWWSEATLGVNGVAPHHEDVVAFTARQLLDMVSPSNIAPCNPEITRRTMQSGGANLIAGAGNLLGDLGRRVAGEAAAGTEAFRPGHEVAQTPGKVIHRNRLVELIQYAPATESVHAEPILIVPAWIMKYYILDLSPHNSLIGYLVAKGHTVFCLSWHNPDAEDRDTSFDDYRRLGIAEALDAIGAVLPGRRVHGVGYCLGGTLLTIAAAAMARAGDERLATVTLLAAQTDFSEPGELQLFIDHSEVALLEGMMWERGFLDSKQMAGAFQILQSNDLIWSRMVHDYLMGDSAPMIDLTAWNADATRMPYRMHSEYLRHLFLENSLASATYIVDGHPVSTKNIEAPIFVVGTERDHVAPWRSVFKIHYLSDADVTFVLTSGGHNAGIVSEPGHPRREFRLRHKAAADQCVSPDEWLALTPPQPGSWWQPWQEWLAAHSSPAMVQPPVTGAARRGYPPLCDAPGIYVHEA</sequence>
<keyword evidence="2" id="KW-0012">Acyltransferase</keyword>
<dbReference type="PANTHER" id="PTHR36837:SF5">
    <property type="entry name" value="POLY-3-HYDROXYBUTYRATE SYNTHASE"/>
    <property type="match status" value="1"/>
</dbReference>
<gene>
    <name evidence="5" type="ORF">C8P66_1053</name>
</gene>
<evidence type="ECO:0000313" key="6">
    <source>
        <dbReference type="Proteomes" id="UP000249688"/>
    </source>
</evidence>
<dbReference type="Pfam" id="PF07167">
    <property type="entry name" value="PhaC_N"/>
    <property type="match status" value="1"/>
</dbReference>
<keyword evidence="6" id="KW-1185">Reference proteome</keyword>
<dbReference type="Gene3D" id="3.40.50.1820">
    <property type="entry name" value="alpha/beta hydrolase"/>
    <property type="match status" value="1"/>
</dbReference>
<comment type="caution">
    <text evidence="5">The sequence shown here is derived from an EMBL/GenBank/DDBJ whole genome shotgun (WGS) entry which is preliminary data.</text>
</comment>
<dbReference type="InterPro" id="IPR029058">
    <property type="entry name" value="AB_hydrolase_fold"/>
</dbReference>
<dbReference type="PANTHER" id="PTHR36837">
    <property type="entry name" value="POLY(3-HYDROXYALKANOATE) POLYMERASE SUBUNIT PHAC"/>
    <property type="match status" value="1"/>
</dbReference>
<dbReference type="InterPro" id="IPR010941">
    <property type="entry name" value="PhaC_N"/>
</dbReference>
<dbReference type="RefSeq" id="WP_111397150.1">
    <property type="nucleotide sequence ID" value="NZ_QKYU01000005.1"/>
</dbReference>
<dbReference type="OrthoDB" id="7208816at2"/>
<dbReference type="InterPro" id="IPR022211">
    <property type="entry name" value="PHBC_N"/>
</dbReference>
<dbReference type="SUPFAM" id="SSF53474">
    <property type="entry name" value="alpha/beta-Hydrolases"/>
    <property type="match status" value="1"/>
</dbReference>
<dbReference type="Proteomes" id="UP000249688">
    <property type="component" value="Unassembled WGS sequence"/>
</dbReference>
<evidence type="ECO:0000259" key="3">
    <source>
        <dbReference type="Pfam" id="PF07167"/>
    </source>
</evidence>
<protein>
    <submittedName>
        <fullName evidence="5">Polyhydroxyalkanoate synthase</fullName>
    </submittedName>
</protein>
<dbReference type="AlphaFoldDB" id="A0A2W7J8R4"/>
<dbReference type="GO" id="GO:0016746">
    <property type="term" value="F:acyltransferase activity"/>
    <property type="evidence" value="ECO:0007669"/>
    <property type="project" value="UniProtKB-KW"/>
</dbReference>
<organism evidence="5 6">
    <name type="scientific">Humitalea rosea</name>
    <dbReference type="NCBI Taxonomy" id="990373"/>
    <lineage>
        <taxon>Bacteria</taxon>
        <taxon>Pseudomonadati</taxon>
        <taxon>Pseudomonadota</taxon>
        <taxon>Alphaproteobacteria</taxon>
        <taxon>Acetobacterales</taxon>
        <taxon>Roseomonadaceae</taxon>
        <taxon>Humitalea</taxon>
    </lineage>
</organism>
<keyword evidence="1" id="KW-0808">Transferase</keyword>
<evidence type="ECO:0000313" key="5">
    <source>
        <dbReference type="EMBL" id="PZW48256.1"/>
    </source>
</evidence>
<accession>A0A2W7J8R4</accession>
<dbReference type="EMBL" id="QKYU01000005">
    <property type="protein sequence ID" value="PZW48256.1"/>
    <property type="molecule type" value="Genomic_DNA"/>
</dbReference>
<evidence type="ECO:0000256" key="2">
    <source>
        <dbReference type="ARBA" id="ARBA00023315"/>
    </source>
</evidence>
<dbReference type="Pfam" id="PF12551">
    <property type="entry name" value="PHBC_N"/>
    <property type="match status" value="1"/>
</dbReference>
<reference evidence="5 6" key="1">
    <citation type="submission" date="2018-06" db="EMBL/GenBank/DDBJ databases">
        <title>Genomic Encyclopedia of Archaeal and Bacterial Type Strains, Phase II (KMG-II): from individual species to whole genera.</title>
        <authorList>
            <person name="Goeker M."/>
        </authorList>
    </citation>
    <scope>NUCLEOTIDE SEQUENCE [LARGE SCALE GENOMIC DNA]</scope>
    <source>
        <strain evidence="5 6">DSM 24525</strain>
    </source>
</reference>
<evidence type="ECO:0000259" key="4">
    <source>
        <dbReference type="Pfam" id="PF12551"/>
    </source>
</evidence>
<dbReference type="InterPro" id="IPR051321">
    <property type="entry name" value="PHA/PHB_synthase"/>
</dbReference>
<proteinExistence type="predicted"/>